<comment type="caution">
    <text evidence="1">The sequence shown here is derived from an EMBL/GenBank/DDBJ whole genome shotgun (WGS) entry which is preliminary data.</text>
</comment>
<proteinExistence type="predicted"/>
<dbReference type="Pfam" id="PF04308">
    <property type="entry name" value="RNaseH_like"/>
    <property type="match status" value="1"/>
</dbReference>
<name>A0A1G1VEQ7_9BACT</name>
<organism evidence="1 2">
    <name type="scientific">Candidatus Blackburnbacteria bacterium RIFCSPLOWO2_01_FULL_40_20</name>
    <dbReference type="NCBI Taxonomy" id="1797519"/>
    <lineage>
        <taxon>Bacteria</taxon>
        <taxon>Candidatus Blackburniibacteriota</taxon>
    </lineage>
</organism>
<dbReference type="AlphaFoldDB" id="A0A1G1VEQ7"/>
<dbReference type="EMBL" id="MHCC01000012">
    <property type="protein sequence ID" value="OGY13682.1"/>
    <property type="molecule type" value="Genomic_DNA"/>
</dbReference>
<evidence type="ECO:0000313" key="1">
    <source>
        <dbReference type="EMBL" id="OGY13682.1"/>
    </source>
</evidence>
<accession>A0A1G1VEQ7</accession>
<dbReference type="InterPro" id="IPR007405">
    <property type="entry name" value="Phage_KVP40_Orf299"/>
</dbReference>
<dbReference type="PANTHER" id="PTHR39961:SF1">
    <property type="entry name" value="DUF458 DOMAIN-CONTAINING PROTEIN"/>
    <property type="match status" value="1"/>
</dbReference>
<gene>
    <name evidence="1" type="ORF">A3A77_01355</name>
</gene>
<protein>
    <recommendedName>
        <fullName evidence="3">DUF458 domain-containing protein</fullName>
    </recommendedName>
</protein>
<evidence type="ECO:0008006" key="3">
    <source>
        <dbReference type="Google" id="ProtNLM"/>
    </source>
</evidence>
<dbReference type="PANTHER" id="PTHR39961">
    <property type="entry name" value="HYPOTHETICAL CYTOSOLIC PROTEIN"/>
    <property type="match status" value="1"/>
</dbReference>
<dbReference type="Proteomes" id="UP000178659">
    <property type="component" value="Unassembled WGS sequence"/>
</dbReference>
<sequence length="178" mass="19990">MIKNKHDGDSKEIPIQERTFISPTNGELTLPQVIEAIVQFVDGDHQSRYKVVIGTDSQAKRINGDAEIDFVLAIVVHRIGKGGRYYWSKERQKRKYVLRDKIYRETAFSLELAEYLVPQLRAVLPAGRYDLEIHVDVGTVGPTREMIKEVVGMVTGSGYTAKTKPESFGASVVADKHT</sequence>
<reference evidence="1 2" key="1">
    <citation type="journal article" date="2016" name="Nat. Commun.">
        <title>Thousands of microbial genomes shed light on interconnected biogeochemical processes in an aquifer system.</title>
        <authorList>
            <person name="Anantharaman K."/>
            <person name="Brown C.T."/>
            <person name="Hug L.A."/>
            <person name="Sharon I."/>
            <person name="Castelle C.J."/>
            <person name="Probst A.J."/>
            <person name="Thomas B.C."/>
            <person name="Singh A."/>
            <person name="Wilkins M.J."/>
            <person name="Karaoz U."/>
            <person name="Brodie E.L."/>
            <person name="Williams K.H."/>
            <person name="Hubbard S.S."/>
            <person name="Banfield J.F."/>
        </authorList>
    </citation>
    <scope>NUCLEOTIDE SEQUENCE [LARGE SCALE GENOMIC DNA]</scope>
</reference>
<evidence type="ECO:0000313" key="2">
    <source>
        <dbReference type="Proteomes" id="UP000178659"/>
    </source>
</evidence>